<feature type="non-terminal residue" evidence="3">
    <location>
        <position position="1"/>
    </location>
</feature>
<dbReference type="Gene3D" id="2.130.10.120">
    <property type="entry name" value="Prolyl oligopeptidase, N-terminal domain"/>
    <property type="match status" value="1"/>
</dbReference>
<dbReference type="InterPro" id="IPR023302">
    <property type="entry name" value="Pept_S9A_N"/>
</dbReference>
<reference evidence="3" key="1">
    <citation type="submission" date="2018-05" db="EMBL/GenBank/DDBJ databases">
        <authorList>
            <person name="Lanie J.A."/>
            <person name="Ng W.-L."/>
            <person name="Kazmierczak K.M."/>
            <person name="Andrzejewski T.M."/>
            <person name="Davidsen T.M."/>
            <person name="Wayne K.J."/>
            <person name="Tettelin H."/>
            <person name="Glass J.I."/>
            <person name="Rusch D."/>
            <person name="Podicherti R."/>
            <person name="Tsui H.-C.T."/>
            <person name="Winkler M.E."/>
        </authorList>
    </citation>
    <scope>NUCLEOTIDE SEQUENCE</scope>
</reference>
<dbReference type="EMBL" id="UINC01103985">
    <property type="protein sequence ID" value="SVC66808.1"/>
    <property type="molecule type" value="Genomic_DNA"/>
</dbReference>
<feature type="non-terminal residue" evidence="3">
    <location>
        <position position="361"/>
    </location>
</feature>
<proteinExistence type="inferred from homology"/>
<dbReference type="SUPFAM" id="SSF50993">
    <property type="entry name" value="Peptidase/esterase 'gauge' domain"/>
    <property type="match status" value="1"/>
</dbReference>
<sequence length="361" mass="42709">ASNHAPSPPVAEMIPKDVTIHGDKRIDPYYWLNEKGTKPVLDYLNAENNYSIEQMKHTERLQDELYREMRARIKEDDTTVPYKFMNHIYYTRTEKDNQYDVYCRKRDSMDGKEEITVDLNKLAEKVNYLTLGSHKISPNEKMVAFTIDTSGSERYKLIIKDIQSGEILDENLTNLEGSIEWANDNITLFYTILDDAHRPHQLWRHTLGNKQSQDSLVYQEKDERFFVGLHRTKSGAFLKMELESNITSEVHLLDRNDPLGEWQIFQPREQEVEYYVYHHGDYFYQITNKNAINFKLIRKRLNGGGEEELIPNRKTTFLDNLTMFKDHMAVLERVNGKLEIRVFDFNSESWTHLEMDEEIYS</sequence>
<dbReference type="PANTHER" id="PTHR11757:SF19">
    <property type="entry name" value="PROLYL ENDOPEPTIDASE-LIKE"/>
    <property type="match status" value="1"/>
</dbReference>
<feature type="domain" description="Peptidase S9A N-terminal" evidence="2">
    <location>
        <begin position="19"/>
        <end position="355"/>
    </location>
</feature>
<name>A0A382P227_9ZZZZ</name>
<evidence type="ECO:0000313" key="3">
    <source>
        <dbReference type="EMBL" id="SVC66808.1"/>
    </source>
</evidence>
<accession>A0A382P227</accession>
<dbReference type="PANTHER" id="PTHR11757">
    <property type="entry name" value="PROTEASE FAMILY S9A OLIGOPEPTIDASE"/>
    <property type="match status" value="1"/>
</dbReference>
<evidence type="ECO:0000259" key="2">
    <source>
        <dbReference type="Pfam" id="PF02897"/>
    </source>
</evidence>
<dbReference type="GO" id="GO:0004252">
    <property type="term" value="F:serine-type endopeptidase activity"/>
    <property type="evidence" value="ECO:0007669"/>
    <property type="project" value="InterPro"/>
</dbReference>
<gene>
    <name evidence="3" type="ORF">METZ01_LOCUS319662</name>
</gene>
<dbReference type="AlphaFoldDB" id="A0A382P227"/>
<dbReference type="Pfam" id="PF02897">
    <property type="entry name" value="Peptidase_S9_N"/>
    <property type="match status" value="1"/>
</dbReference>
<protein>
    <recommendedName>
        <fullName evidence="2">Peptidase S9A N-terminal domain-containing protein</fullName>
    </recommendedName>
</protein>
<organism evidence="3">
    <name type="scientific">marine metagenome</name>
    <dbReference type="NCBI Taxonomy" id="408172"/>
    <lineage>
        <taxon>unclassified sequences</taxon>
        <taxon>metagenomes</taxon>
        <taxon>ecological metagenomes</taxon>
    </lineage>
</organism>
<evidence type="ECO:0000256" key="1">
    <source>
        <dbReference type="ARBA" id="ARBA00005228"/>
    </source>
</evidence>
<dbReference type="InterPro" id="IPR051543">
    <property type="entry name" value="Serine_Peptidase_S9A"/>
</dbReference>
<comment type="similarity">
    <text evidence="1">Belongs to the peptidase S9A family.</text>
</comment>